<comment type="caution">
    <text evidence="1">The sequence shown here is derived from an EMBL/GenBank/DDBJ whole genome shotgun (WGS) entry which is preliminary data.</text>
</comment>
<evidence type="ECO:0000313" key="3">
    <source>
        <dbReference type="Proteomes" id="UP000321393"/>
    </source>
</evidence>
<proteinExistence type="predicted"/>
<protein>
    <submittedName>
        <fullName evidence="1">Uncharacterized protein</fullName>
    </submittedName>
</protein>
<dbReference type="AlphaFoldDB" id="A0A5A7V2R6"/>
<reference evidence="3 4" key="1">
    <citation type="submission" date="2019-08" db="EMBL/GenBank/DDBJ databases">
        <title>Draft genome sequences of two oriental melons (Cucumis melo L. var makuwa).</title>
        <authorList>
            <person name="Kwon S.-Y."/>
        </authorList>
    </citation>
    <scope>NUCLEOTIDE SEQUENCE [LARGE SCALE GENOMIC DNA]</scope>
    <source>
        <strain evidence="4">cv. Chang Bougi</strain>
        <strain evidence="3">cv. SW 3</strain>
        <tissue evidence="1">Leaf</tissue>
    </source>
</reference>
<dbReference type="EMBL" id="SSTD01003373">
    <property type="protein sequence ID" value="TYK26606.1"/>
    <property type="molecule type" value="Genomic_DNA"/>
</dbReference>
<organism evidence="1 3">
    <name type="scientific">Cucumis melo var. makuwa</name>
    <name type="common">Oriental melon</name>
    <dbReference type="NCBI Taxonomy" id="1194695"/>
    <lineage>
        <taxon>Eukaryota</taxon>
        <taxon>Viridiplantae</taxon>
        <taxon>Streptophyta</taxon>
        <taxon>Embryophyta</taxon>
        <taxon>Tracheophyta</taxon>
        <taxon>Spermatophyta</taxon>
        <taxon>Magnoliopsida</taxon>
        <taxon>eudicotyledons</taxon>
        <taxon>Gunneridae</taxon>
        <taxon>Pentapetalae</taxon>
        <taxon>rosids</taxon>
        <taxon>fabids</taxon>
        <taxon>Cucurbitales</taxon>
        <taxon>Cucurbitaceae</taxon>
        <taxon>Benincaseae</taxon>
        <taxon>Cucumis</taxon>
    </lineage>
</organism>
<name>A0A5A7V2R6_CUCMM</name>
<dbReference type="Proteomes" id="UP000321947">
    <property type="component" value="Unassembled WGS sequence"/>
</dbReference>
<evidence type="ECO:0000313" key="4">
    <source>
        <dbReference type="Proteomes" id="UP000321947"/>
    </source>
</evidence>
<accession>A0A5A7V2R6</accession>
<evidence type="ECO:0000313" key="2">
    <source>
        <dbReference type="EMBL" id="TYK26606.1"/>
    </source>
</evidence>
<gene>
    <name evidence="2" type="ORF">E5676_scaffold313G002390</name>
    <name evidence="1" type="ORF">E6C27_scaffold154G001480</name>
</gene>
<sequence>MELSVLSVSAELSATKELLMALVKGKVIDSQLYYDDGEGTSFNAPKPQIFISDAFMDVLALNIDAQLDDKGRRTSIVTTPGRVSYLSTYHWRVRMYHYGFSTHARAKRQVHRV</sequence>
<dbReference type="Proteomes" id="UP000321393">
    <property type="component" value="Unassembled WGS sequence"/>
</dbReference>
<evidence type="ECO:0000313" key="1">
    <source>
        <dbReference type="EMBL" id="KAA0062373.1"/>
    </source>
</evidence>
<dbReference type="EMBL" id="SSTE01004583">
    <property type="protein sequence ID" value="KAA0062373.1"/>
    <property type="molecule type" value="Genomic_DNA"/>
</dbReference>